<evidence type="ECO:0000313" key="6">
    <source>
        <dbReference type="Proteomes" id="UP000001572"/>
    </source>
</evidence>
<dbReference type="CDD" id="cd07185">
    <property type="entry name" value="OmpA_C-like"/>
    <property type="match status" value="1"/>
</dbReference>
<evidence type="ECO:0000313" key="5">
    <source>
        <dbReference type="EMBL" id="ABR46714.1"/>
    </source>
</evidence>
<keyword evidence="3" id="KW-0812">Transmembrane</keyword>
<gene>
    <name evidence="5" type="ordered locus">Amet_0487</name>
</gene>
<feature type="transmembrane region" description="Helical" evidence="3">
    <location>
        <begin position="21"/>
        <end position="41"/>
    </location>
</feature>
<feature type="coiled-coil region" evidence="2">
    <location>
        <begin position="50"/>
        <end position="155"/>
    </location>
</feature>
<keyword evidence="3" id="KW-1133">Transmembrane helix</keyword>
<dbReference type="Gene3D" id="3.30.1330.60">
    <property type="entry name" value="OmpA-like domain"/>
    <property type="match status" value="1"/>
</dbReference>
<keyword evidence="1 3" id="KW-0472">Membrane</keyword>
<proteinExistence type="predicted"/>
<keyword evidence="6" id="KW-1185">Reference proteome</keyword>
<dbReference type="HOGENOM" id="CLU_879118_0_0_9"/>
<keyword evidence="2" id="KW-0175">Coiled coil</keyword>
<feature type="domain" description="OmpA-like" evidence="4">
    <location>
        <begin position="163"/>
        <end position="293"/>
    </location>
</feature>
<dbReference type="InterPro" id="IPR050330">
    <property type="entry name" value="Bact_OuterMem_StrucFunc"/>
</dbReference>
<dbReference type="Pfam" id="PF00691">
    <property type="entry name" value="OmpA"/>
    <property type="match status" value="1"/>
</dbReference>
<dbReference type="AlphaFoldDB" id="A6TKJ6"/>
<dbReference type="PANTHER" id="PTHR30329">
    <property type="entry name" value="STATOR ELEMENT OF FLAGELLAR MOTOR COMPLEX"/>
    <property type="match status" value="1"/>
</dbReference>
<reference evidence="6" key="1">
    <citation type="journal article" date="2016" name="Genome Announc.">
        <title>Complete genome sequence of Alkaliphilus metalliredigens strain QYMF, an alkaliphilic and metal-reducing bacterium isolated from borax-contaminated leachate ponds.</title>
        <authorList>
            <person name="Hwang C."/>
            <person name="Copeland A."/>
            <person name="Lucas S."/>
            <person name="Lapidus A."/>
            <person name="Barry K."/>
            <person name="Detter J.C."/>
            <person name="Glavina Del Rio T."/>
            <person name="Hammon N."/>
            <person name="Israni S."/>
            <person name="Dalin E."/>
            <person name="Tice H."/>
            <person name="Pitluck S."/>
            <person name="Chertkov O."/>
            <person name="Brettin T."/>
            <person name="Bruce D."/>
            <person name="Han C."/>
            <person name="Schmutz J."/>
            <person name="Larimer F."/>
            <person name="Land M.L."/>
            <person name="Hauser L."/>
            <person name="Kyrpides N."/>
            <person name="Mikhailova N."/>
            <person name="Ye Q."/>
            <person name="Zhou J."/>
            <person name="Richardson P."/>
            <person name="Fields M.W."/>
        </authorList>
    </citation>
    <scope>NUCLEOTIDE SEQUENCE [LARGE SCALE GENOMIC DNA]</scope>
    <source>
        <strain evidence="6">QYMF</strain>
    </source>
</reference>
<dbReference type="RefSeq" id="WP_011971622.1">
    <property type="nucleotide sequence ID" value="NC_009633.1"/>
</dbReference>
<evidence type="ECO:0000256" key="2">
    <source>
        <dbReference type="SAM" id="Coils"/>
    </source>
</evidence>
<evidence type="ECO:0000256" key="3">
    <source>
        <dbReference type="SAM" id="Phobius"/>
    </source>
</evidence>
<dbReference type="eggNOG" id="COG1360">
    <property type="taxonomic scope" value="Bacteria"/>
</dbReference>
<evidence type="ECO:0000259" key="4">
    <source>
        <dbReference type="PROSITE" id="PS51123"/>
    </source>
</evidence>
<sequence>MKARKRSFKKFREDQNFWPSFTDMISTIALILFFLMILAYVQNIVTGSNLEYARRQLQDTQQRLEASNLEISQAEDQLRLLTDRVDEIKAEVEDGEIALRLSELQIEDQSQIIAESNRELGNLRSRLQGIAVLRLDVLNRVKDSVEEEMARTRDRRDSPVYIADNGNIVIDEELVFDLNSYQIKPAGRQVLDELAMAFENILRDPEVRVNIDAINIQGHTDDIGSAEYNRNLSANRSVEVVNYLLNSNPTLENRYASYFMASAYSKFRPIASNATEANRAQNRRIEISIILKDSNIQEVINEYLADSMNAFMNE</sequence>
<organism evidence="5 6">
    <name type="scientific">Alkaliphilus metalliredigens (strain QYMF)</name>
    <dbReference type="NCBI Taxonomy" id="293826"/>
    <lineage>
        <taxon>Bacteria</taxon>
        <taxon>Bacillati</taxon>
        <taxon>Bacillota</taxon>
        <taxon>Clostridia</taxon>
        <taxon>Peptostreptococcales</taxon>
        <taxon>Natronincolaceae</taxon>
        <taxon>Alkaliphilus</taxon>
    </lineage>
</organism>
<dbReference type="GO" id="GO:0016020">
    <property type="term" value="C:membrane"/>
    <property type="evidence" value="ECO:0007669"/>
    <property type="project" value="UniProtKB-UniRule"/>
</dbReference>
<dbReference type="EMBL" id="CP000724">
    <property type="protein sequence ID" value="ABR46714.1"/>
    <property type="molecule type" value="Genomic_DNA"/>
</dbReference>
<dbReference type="OrthoDB" id="9805566at2"/>
<dbReference type="STRING" id="293826.Amet_0487"/>
<accession>A6TKJ6</accession>
<dbReference type="PANTHER" id="PTHR30329:SF21">
    <property type="entry name" value="LIPOPROTEIN YIAD-RELATED"/>
    <property type="match status" value="1"/>
</dbReference>
<dbReference type="SUPFAM" id="SSF103088">
    <property type="entry name" value="OmpA-like"/>
    <property type="match status" value="1"/>
</dbReference>
<dbReference type="KEGG" id="amt:Amet_0487"/>
<dbReference type="PROSITE" id="PS51123">
    <property type="entry name" value="OMPA_2"/>
    <property type="match status" value="1"/>
</dbReference>
<evidence type="ECO:0000256" key="1">
    <source>
        <dbReference type="PROSITE-ProRule" id="PRU00473"/>
    </source>
</evidence>
<dbReference type="InterPro" id="IPR036737">
    <property type="entry name" value="OmpA-like_sf"/>
</dbReference>
<name>A6TKJ6_ALKMQ</name>
<dbReference type="Proteomes" id="UP000001572">
    <property type="component" value="Chromosome"/>
</dbReference>
<dbReference type="InterPro" id="IPR006665">
    <property type="entry name" value="OmpA-like"/>
</dbReference>
<protein>
    <submittedName>
        <fullName evidence="5">OmpA/MotB domain protein</fullName>
    </submittedName>
</protein>